<reference evidence="2 3" key="1">
    <citation type="submission" date="2018-10" db="EMBL/GenBank/DDBJ databases">
        <title>Genomic Encyclopedia of Archaeal and Bacterial Type Strains, Phase II (KMG-II): from individual species to whole genera.</title>
        <authorList>
            <person name="Goeker M."/>
        </authorList>
    </citation>
    <scope>NUCLEOTIDE SEQUENCE [LARGE SCALE GENOMIC DNA]</scope>
    <source>
        <strain evidence="2 3">DSM 14954</strain>
    </source>
</reference>
<keyword evidence="1" id="KW-0472">Membrane</keyword>
<feature type="transmembrane region" description="Helical" evidence="1">
    <location>
        <begin position="252"/>
        <end position="273"/>
    </location>
</feature>
<proteinExistence type="predicted"/>
<evidence type="ECO:0000256" key="1">
    <source>
        <dbReference type="SAM" id="Phobius"/>
    </source>
</evidence>
<dbReference type="OrthoDB" id="5176800at2"/>
<dbReference type="RefSeq" id="WP_121257062.1">
    <property type="nucleotide sequence ID" value="NZ_RBIL01000002.1"/>
</dbReference>
<keyword evidence="1" id="KW-1133">Transmembrane helix</keyword>
<dbReference type="EMBL" id="RBIL01000002">
    <property type="protein sequence ID" value="RKQ87965.1"/>
    <property type="molecule type" value="Genomic_DNA"/>
</dbReference>
<protein>
    <recommendedName>
        <fullName evidence="4">ABC-2 family transporter</fullName>
    </recommendedName>
</protein>
<evidence type="ECO:0000313" key="3">
    <source>
        <dbReference type="Proteomes" id="UP000278962"/>
    </source>
</evidence>
<feature type="transmembrane region" description="Helical" evidence="1">
    <location>
        <begin position="196"/>
        <end position="215"/>
    </location>
</feature>
<name>A0A660L3S0_9ACTN</name>
<organism evidence="2 3">
    <name type="scientific">Solirubrobacter pauli</name>
    <dbReference type="NCBI Taxonomy" id="166793"/>
    <lineage>
        <taxon>Bacteria</taxon>
        <taxon>Bacillati</taxon>
        <taxon>Actinomycetota</taxon>
        <taxon>Thermoleophilia</taxon>
        <taxon>Solirubrobacterales</taxon>
        <taxon>Solirubrobacteraceae</taxon>
        <taxon>Solirubrobacter</taxon>
    </lineage>
</organism>
<dbReference type="AlphaFoldDB" id="A0A660L3S0"/>
<comment type="caution">
    <text evidence="2">The sequence shown here is derived from an EMBL/GenBank/DDBJ whole genome shotgun (WGS) entry which is preliminary data.</text>
</comment>
<accession>A0A660L3S0</accession>
<evidence type="ECO:0008006" key="4">
    <source>
        <dbReference type="Google" id="ProtNLM"/>
    </source>
</evidence>
<keyword evidence="3" id="KW-1185">Reference proteome</keyword>
<dbReference type="Proteomes" id="UP000278962">
    <property type="component" value="Unassembled WGS sequence"/>
</dbReference>
<feature type="transmembrane region" description="Helical" evidence="1">
    <location>
        <begin position="111"/>
        <end position="132"/>
    </location>
</feature>
<evidence type="ECO:0000313" key="2">
    <source>
        <dbReference type="EMBL" id="RKQ87965.1"/>
    </source>
</evidence>
<keyword evidence="1" id="KW-0812">Transmembrane</keyword>
<feature type="transmembrane region" description="Helical" evidence="1">
    <location>
        <begin position="169"/>
        <end position="189"/>
    </location>
</feature>
<gene>
    <name evidence="2" type="ORF">C8N24_6000</name>
</gene>
<sequence length="298" mass="31238">MPRPAIPVLAGLFIGVLFTLANVWALHDPEPHGVPVGNFEAGPGYTTVRVDDAEQAVRSREVFAARGADGRLYFAGANGQTVNRELVRGQAVTDVVPLADGDPHGLSMPQLVLGTLLGGFVAGVLMAQLALGDPLWQRWLAYGAFAVGLGLLIAIVVSVLDVLPPGSCWLAWVWCGATAMTISVAVGALARAVGQVGIPLAMLAFLILGNPSSGAQAPAEYLPWLFRTVGPYLPPNALASGLTGTTYFDASVLRPVLVLGTWFGLAALTLSLLDRMRGSRRALAYDAASAADEREDRT</sequence>
<feature type="transmembrane region" description="Helical" evidence="1">
    <location>
        <begin position="139"/>
        <end position="163"/>
    </location>
</feature>